<keyword evidence="2" id="KW-0964">Secreted</keyword>
<dbReference type="AlphaFoldDB" id="A0A1S3J773"/>
<dbReference type="STRING" id="7574.A0A1S3J773"/>
<dbReference type="KEGG" id="lak:106170800"/>
<dbReference type="Gene3D" id="2.20.100.10">
    <property type="entry name" value="Thrombospondin type-1 (TSP1) repeat"/>
    <property type="match status" value="2"/>
</dbReference>
<comment type="subcellular location">
    <subcellularLocation>
        <location evidence="1">Secreted</location>
    </subcellularLocation>
</comment>
<accession>A0A1S3J773</accession>
<dbReference type="PROSITE" id="PS50092">
    <property type="entry name" value="TSP1"/>
    <property type="match status" value="2"/>
</dbReference>
<reference evidence="7" key="1">
    <citation type="submission" date="2025-08" db="UniProtKB">
        <authorList>
            <consortium name="RefSeq"/>
        </authorList>
    </citation>
    <scope>IDENTIFICATION</scope>
    <source>
        <tissue evidence="7">Gonads</tissue>
    </source>
</reference>
<evidence type="ECO:0000313" key="7">
    <source>
        <dbReference type="RefSeq" id="XP_013406250.1"/>
    </source>
</evidence>
<sequence length="223" mass="24155">MYLYCPPVDGGWCTYSDWSDCSVTCENGTQTRSRECQCPEPAHGGATCVGATTETQSCSGPCCPVDGYLSDWLPWSSCSATCGLPGTVTRSRTKECIYPDPDCPGDDCGQLPEEYENCTQKPCCTTSGGSPGSFQHDRGNRLHNISVNFQGANTNDKYVTFRCGIVLIESIQNYDETYVAAVQAAVTDVCTDQSRPVCHVTIPAPSGCPCQVMINYMCCDELY</sequence>
<dbReference type="InParanoid" id="A0A1S3J773"/>
<keyword evidence="5" id="KW-1015">Disulfide bond</keyword>
<dbReference type="PRINTS" id="PR01705">
    <property type="entry name" value="TSP1REPEAT"/>
</dbReference>
<evidence type="ECO:0000256" key="1">
    <source>
        <dbReference type="ARBA" id="ARBA00004613"/>
    </source>
</evidence>
<dbReference type="PANTHER" id="PTHR22906:SF43">
    <property type="entry name" value="PROPERDIN"/>
    <property type="match status" value="1"/>
</dbReference>
<keyword evidence="3" id="KW-0732">Signal</keyword>
<gene>
    <name evidence="7" type="primary">LOC106170800</name>
</gene>
<dbReference type="OrthoDB" id="6273859at2759"/>
<dbReference type="SMART" id="SM00209">
    <property type="entry name" value="TSP1"/>
    <property type="match status" value="2"/>
</dbReference>
<dbReference type="Proteomes" id="UP000085678">
    <property type="component" value="Unplaced"/>
</dbReference>
<dbReference type="InterPro" id="IPR052065">
    <property type="entry name" value="Compl_asym_regulator"/>
</dbReference>
<keyword evidence="6" id="KW-1185">Reference proteome</keyword>
<dbReference type="FunFam" id="2.20.100.10:FF:000001">
    <property type="entry name" value="semaphorin-5A isoform X1"/>
    <property type="match status" value="1"/>
</dbReference>
<evidence type="ECO:0000256" key="3">
    <source>
        <dbReference type="ARBA" id="ARBA00022729"/>
    </source>
</evidence>
<organism evidence="6 7">
    <name type="scientific">Lingula anatina</name>
    <name type="common">Brachiopod</name>
    <name type="synonym">Lingula unguis</name>
    <dbReference type="NCBI Taxonomy" id="7574"/>
    <lineage>
        <taxon>Eukaryota</taxon>
        <taxon>Metazoa</taxon>
        <taxon>Spiralia</taxon>
        <taxon>Lophotrochozoa</taxon>
        <taxon>Brachiopoda</taxon>
        <taxon>Linguliformea</taxon>
        <taxon>Lingulata</taxon>
        <taxon>Lingulida</taxon>
        <taxon>Linguloidea</taxon>
        <taxon>Lingulidae</taxon>
        <taxon>Lingula</taxon>
    </lineage>
</organism>
<dbReference type="SUPFAM" id="SSF82895">
    <property type="entry name" value="TSP-1 type 1 repeat"/>
    <property type="match status" value="2"/>
</dbReference>
<dbReference type="InterPro" id="IPR036383">
    <property type="entry name" value="TSP1_rpt_sf"/>
</dbReference>
<dbReference type="Pfam" id="PF00090">
    <property type="entry name" value="TSP_1"/>
    <property type="match status" value="2"/>
</dbReference>
<evidence type="ECO:0000313" key="6">
    <source>
        <dbReference type="Proteomes" id="UP000085678"/>
    </source>
</evidence>
<dbReference type="InterPro" id="IPR000884">
    <property type="entry name" value="TSP1_rpt"/>
</dbReference>
<evidence type="ECO:0000256" key="4">
    <source>
        <dbReference type="ARBA" id="ARBA00022737"/>
    </source>
</evidence>
<dbReference type="GeneID" id="106170800"/>
<name>A0A1S3J773_LINAN</name>
<dbReference type="PANTHER" id="PTHR22906">
    <property type="entry name" value="PROPERDIN"/>
    <property type="match status" value="1"/>
</dbReference>
<evidence type="ECO:0000256" key="2">
    <source>
        <dbReference type="ARBA" id="ARBA00022525"/>
    </source>
</evidence>
<evidence type="ECO:0000256" key="5">
    <source>
        <dbReference type="ARBA" id="ARBA00023157"/>
    </source>
</evidence>
<keyword evidence="4" id="KW-0677">Repeat</keyword>
<protein>
    <submittedName>
        <fullName evidence="7">Thrombospondin-2-like</fullName>
    </submittedName>
</protein>
<dbReference type="RefSeq" id="XP_013406250.1">
    <property type="nucleotide sequence ID" value="XM_013550796.1"/>
</dbReference>
<proteinExistence type="predicted"/>